<proteinExistence type="predicted"/>
<keyword evidence="1" id="KW-0472">Membrane</keyword>
<evidence type="ECO:0000313" key="5">
    <source>
        <dbReference type="Proteomes" id="UP000233517"/>
    </source>
</evidence>
<gene>
    <name evidence="4" type="ORF">CVU82_02930</name>
</gene>
<evidence type="ECO:0000259" key="3">
    <source>
        <dbReference type="Pfam" id="PF17479"/>
    </source>
</evidence>
<feature type="domain" description="DUF3048" evidence="2">
    <location>
        <begin position="96"/>
        <end position="224"/>
    </location>
</feature>
<keyword evidence="1" id="KW-0812">Transmembrane</keyword>
<dbReference type="Proteomes" id="UP000233517">
    <property type="component" value="Unassembled WGS sequence"/>
</dbReference>
<evidence type="ECO:0008006" key="6">
    <source>
        <dbReference type="Google" id="ProtNLM"/>
    </source>
</evidence>
<dbReference type="Gene3D" id="3.50.90.10">
    <property type="entry name" value="YerB-like"/>
    <property type="match status" value="1"/>
</dbReference>
<dbReference type="Pfam" id="PF17479">
    <property type="entry name" value="DUF3048_C"/>
    <property type="match status" value="1"/>
</dbReference>
<dbReference type="SUPFAM" id="SSF159774">
    <property type="entry name" value="YerB-like"/>
    <property type="match status" value="1"/>
</dbReference>
<dbReference type="InterPro" id="IPR021416">
    <property type="entry name" value="DUF3048_N"/>
</dbReference>
<evidence type="ECO:0000313" key="4">
    <source>
        <dbReference type="EMBL" id="PKM91523.1"/>
    </source>
</evidence>
<dbReference type="InterPro" id="IPR023158">
    <property type="entry name" value="YerB-like_sf"/>
</dbReference>
<evidence type="ECO:0000256" key="1">
    <source>
        <dbReference type="SAM" id="Phobius"/>
    </source>
</evidence>
<comment type="caution">
    <text evidence="4">The sequence shown here is derived from an EMBL/GenBank/DDBJ whole genome shotgun (WGS) entry which is preliminary data.</text>
</comment>
<accession>A0A2N2E9U2</accession>
<feature type="transmembrane region" description="Helical" evidence="1">
    <location>
        <begin position="27"/>
        <end position="47"/>
    </location>
</feature>
<dbReference type="InterPro" id="IPR035328">
    <property type="entry name" value="DUF3048_C"/>
</dbReference>
<protein>
    <recommendedName>
        <fullName evidence="6">DUF3048 domain-containing protein</fullName>
    </recommendedName>
</protein>
<reference evidence="4 5" key="1">
    <citation type="journal article" date="2017" name="ISME J.">
        <title>Potential for microbial H2 and metal transformations associated with novel bacteria and archaea in deep terrestrial subsurface sediments.</title>
        <authorList>
            <person name="Hernsdorf A.W."/>
            <person name="Amano Y."/>
            <person name="Miyakawa K."/>
            <person name="Ise K."/>
            <person name="Suzuki Y."/>
            <person name="Anantharaman K."/>
            <person name="Probst A."/>
            <person name="Burstein D."/>
            <person name="Thomas B.C."/>
            <person name="Banfield J.F."/>
        </authorList>
    </citation>
    <scope>NUCLEOTIDE SEQUENCE [LARGE SCALE GENOMIC DNA]</scope>
    <source>
        <strain evidence="4">HGW-Falkowbacteria-1</strain>
    </source>
</reference>
<evidence type="ECO:0000259" key="2">
    <source>
        <dbReference type="Pfam" id="PF11258"/>
    </source>
</evidence>
<dbReference type="AlphaFoldDB" id="A0A2N2E9U2"/>
<dbReference type="Pfam" id="PF11258">
    <property type="entry name" value="DUF3048"/>
    <property type="match status" value="1"/>
</dbReference>
<sequence length="374" mass="43093">MSKIIFVKKRIGEEINKINKMSKPKRLFYFLIPPVVLLVLVFLFLFVKNSSEEVFNDEQSLQEENILSDDACLNCFYRLIDGKEVPSESDISPFLVATVIDNHPDARPAFGLSSAELVYDIPAEGGINRYLAFFAVNDEQPNLEIGPVRSARPYFLDIAKEYGAMLVHCGGSPEALARISKEKLLDFNEFYNGDYFRRYQDYLAPHNVLANFGLIKEYLKDRNYENSKFESWQFKNDKDLPSINLALSNFEIDISNGQKQYDISWDYDLNANLYLKDLAGKKHLDNNGDQISASNVILQFVETEILDSELRLKIKLISKNTAVICSDGVCHSGYWQKDDENSRTRYYDENGEEFIFNSGKTWVHFIDENTKVKY</sequence>
<keyword evidence="1" id="KW-1133">Transmembrane helix</keyword>
<feature type="domain" description="DUF3048" evidence="3">
    <location>
        <begin position="258"/>
        <end position="363"/>
    </location>
</feature>
<organism evidence="4 5">
    <name type="scientific">Candidatus Falkowbacteria bacterium HGW-Falkowbacteria-1</name>
    <dbReference type="NCBI Taxonomy" id="2013768"/>
    <lineage>
        <taxon>Bacteria</taxon>
        <taxon>Candidatus Falkowiibacteriota</taxon>
    </lineage>
</organism>
<name>A0A2N2E9U2_9BACT</name>
<dbReference type="EMBL" id="PHAI01000002">
    <property type="protein sequence ID" value="PKM91523.1"/>
    <property type="molecule type" value="Genomic_DNA"/>
</dbReference>